<protein>
    <submittedName>
        <fullName evidence="2">Uncharacterized protein</fullName>
    </submittedName>
</protein>
<dbReference type="OrthoDB" id="5342924at2759"/>
<dbReference type="AlphaFoldDB" id="A0A9P5LGW1"/>
<sequence>MVSAMEYSAPVKPTRVIRGKMRGLWTSTVHLIPLALTAFLLYINFAGLYWFRVSGMGRGLFHISPSNILNSLQLAAKLYELFVVASLAAITLKAYKRRLVSTGVPFGLLSGAYRVGDVMYIFSSKFWGGWRYAGWLAALLLSNTLLSILVGPASAILIVPELRWFRLPNAFSNVNMPILLQTPATMWPTILNQSLWETSPLCLEMGSFLPLCPAAGFATIYTWASGWAYTGMPNNITFQDPSGTARRRLHMWSDPNSGTFVTSVSDFATTTVGQFKSYIKTGDVGAISETENYKLTLSSSTASYQPLVNSKCNVWNLEDYESASDVPDMDYPSKELNCFSASDDDYCARMRKQLQSWMATDTSWRDQTGIMYQFSVIADEQNSDNATLSSLVFYARLPYIHGAGDSFGMRVAACSFMPHWIPSTMVVDPSNTDLVESNITDLSIFGNDNWKENQKKVTVGPVIRIKESFLPYLSLGDYQNQDSNSTADNSTDIFSNVGSLFMAMMLTYTNTTGQWYFFGPGSSQDSTFESDDDDTVRVVMEKFTGAIVADSIARISAGAVPLLLRPSDSGNGSMRAIDLATRQGPSTLDSELLPNGTGISSNGVTFQLNMTLDKYVKKVQKEFATLDFKAEQYGYGYGQPGGSMTFALTVIFAYIFMLFLYWIVVLCRRSHTVAAWDDLQDLIALAWSSPAPADLKGQGAKVADKDLWKESVSVKATSSRYVMLTMDEQPGLTKLKRNEGYW</sequence>
<evidence type="ECO:0000256" key="1">
    <source>
        <dbReference type="SAM" id="Phobius"/>
    </source>
</evidence>
<evidence type="ECO:0000313" key="2">
    <source>
        <dbReference type="EMBL" id="KAF7551820.1"/>
    </source>
</evidence>
<feature type="transmembrane region" description="Helical" evidence="1">
    <location>
        <begin position="104"/>
        <end position="123"/>
    </location>
</feature>
<feature type="transmembrane region" description="Helical" evidence="1">
    <location>
        <begin position="135"/>
        <end position="159"/>
    </location>
</feature>
<keyword evidence="1" id="KW-0472">Membrane</keyword>
<keyword evidence="1" id="KW-0812">Transmembrane</keyword>
<keyword evidence="1" id="KW-1133">Transmembrane helix</keyword>
<keyword evidence="3" id="KW-1185">Reference proteome</keyword>
<evidence type="ECO:0000313" key="3">
    <source>
        <dbReference type="Proteomes" id="UP000722485"/>
    </source>
</evidence>
<name>A0A9P5LGW1_9HYPO</name>
<organism evidence="2 3">
    <name type="scientific">Cylindrodendrum hubeiense</name>
    <dbReference type="NCBI Taxonomy" id="595255"/>
    <lineage>
        <taxon>Eukaryota</taxon>
        <taxon>Fungi</taxon>
        <taxon>Dikarya</taxon>
        <taxon>Ascomycota</taxon>
        <taxon>Pezizomycotina</taxon>
        <taxon>Sordariomycetes</taxon>
        <taxon>Hypocreomycetidae</taxon>
        <taxon>Hypocreales</taxon>
        <taxon>Nectriaceae</taxon>
        <taxon>Cylindrodendrum</taxon>
    </lineage>
</organism>
<gene>
    <name evidence="2" type="ORF">G7Z17_g4747</name>
</gene>
<feature type="transmembrane region" description="Helical" evidence="1">
    <location>
        <begin position="645"/>
        <end position="664"/>
    </location>
</feature>
<reference evidence="2" key="1">
    <citation type="submission" date="2020-03" db="EMBL/GenBank/DDBJ databases">
        <title>Draft Genome Sequence of Cylindrodendrum hubeiense.</title>
        <authorList>
            <person name="Buettner E."/>
            <person name="Kellner H."/>
        </authorList>
    </citation>
    <scope>NUCLEOTIDE SEQUENCE</scope>
    <source>
        <strain evidence="2">IHI 201604</strain>
    </source>
</reference>
<proteinExistence type="predicted"/>
<comment type="caution">
    <text evidence="2">The sequence shown here is derived from an EMBL/GenBank/DDBJ whole genome shotgun (WGS) entry which is preliminary data.</text>
</comment>
<accession>A0A9P5LGW1</accession>
<dbReference type="EMBL" id="JAANBB010000071">
    <property type="protein sequence ID" value="KAF7551820.1"/>
    <property type="molecule type" value="Genomic_DNA"/>
</dbReference>
<dbReference type="Proteomes" id="UP000722485">
    <property type="component" value="Unassembled WGS sequence"/>
</dbReference>
<feature type="transmembrane region" description="Helical" evidence="1">
    <location>
        <begin position="28"/>
        <end position="51"/>
    </location>
</feature>